<evidence type="ECO:0000259" key="2">
    <source>
        <dbReference type="PROSITE" id="PS50006"/>
    </source>
</evidence>
<feature type="compositionally biased region" description="Basic and acidic residues" evidence="1">
    <location>
        <begin position="662"/>
        <end position="684"/>
    </location>
</feature>
<dbReference type="PANTHER" id="PTHR23308">
    <property type="entry name" value="NUCLEAR INHIBITOR OF PROTEIN PHOSPHATASE-1"/>
    <property type="match status" value="1"/>
</dbReference>
<evidence type="ECO:0000313" key="4">
    <source>
        <dbReference type="Proteomes" id="UP000051574"/>
    </source>
</evidence>
<dbReference type="SMART" id="SM00240">
    <property type="entry name" value="FHA"/>
    <property type="match status" value="1"/>
</dbReference>
<reference evidence="3 4" key="1">
    <citation type="submission" date="2015-09" db="EMBL/GenBank/DDBJ databases">
        <title>Draft genome of the scarab beetle Oryctes borbonicus.</title>
        <authorList>
            <person name="Meyer J.M."/>
            <person name="Markov G.V."/>
            <person name="Baskaran P."/>
            <person name="Herrmann M."/>
            <person name="Sommer R.J."/>
            <person name="Roedelsperger C."/>
        </authorList>
    </citation>
    <scope>NUCLEOTIDE SEQUENCE [LARGE SCALE GENOMIC DNA]</scope>
    <source>
        <strain evidence="3">OB123</strain>
        <tissue evidence="3">Whole animal</tissue>
    </source>
</reference>
<protein>
    <recommendedName>
        <fullName evidence="2">FHA domain-containing protein</fullName>
    </recommendedName>
</protein>
<feature type="compositionally biased region" description="Polar residues" evidence="1">
    <location>
        <begin position="696"/>
        <end position="707"/>
    </location>
</feature>
<feature type="domain" description="FHA" evidence="2">
    <location>
        <begin position="123"/>
        <end position="179"/>
    </location>
</feature>
<organism evidence="3 4">
    <name type="scientific">Oryctes borbonicus</name>
    <dbReference type="NCBI Taxonomy" id="1629725"/>
    <lineage>
        <taxon>Eukaryota</taxon>
        <taxon>Metazoa</taxon>
        <taxon>Ecdysozoa</taxon>
        <taxon>Arthropoda</taxon>
        <taxon>Hexapoda</taxon>
        <taxon>Insecta</taxon>
        <taxon>Pterygota</taxon>
        <taxon>Neoptera</taxon>
        <taxon>Endopterygota</taxon>
        <taxon>Coleoptera</taxon>
        <taxon>Polyphaga</taxon>
        <taxon>Scarabaeiformia</taxon>
        <taxon>Scarabaeidae</taxon>
        <taxon>Dynastinae</taxon>
        <taxon>Oryctes</taxon>
    </lineage>
</organism>
<dbReference type="InterPro" id="IPR000253">
    <property type="entry name" value="FHA_dom"/>
</dbReference>
<dbReference type="CDD" id="cd19856">
    <property type="entry name" value="DSRM_Kanadaptin"/>
    <property type="match status" value="1"/>
</dbReference>
<feature type="region of interest" description="Disordered" evidence="1">
    <location>
        <begin position="543"/>
        <end position="578"/>
    </location>
</feature>
<evidence type="ECO:0000313" key="3">
    <source>
        <dbReference type="EMBL" id="KRT80012.1"/>
    </source>
</evidence>
<feature type="compositionally biased region" description="Polar residues" evidence="1">
    <location>
        <begin position="1"/>
        <end position="14"/>
    </location>
</feature>
<dbReference type="Proteomes" id="UP000051574">
    <property type="component" value="Unassembled WGS sequence"/>
</dbReference>
<dbReference type="CDD" id="cd22677">
    <property type="entry name" value="FHA_Kanadaptin"/>
    <property type="match status" value="1"/>
</dbReference>
<dbReference type="EMBL" id="LJIG01022544">
    <property type="protein sequence ID" value="KRT80012.1"/>
    <property type="molecule type" value="Genomic_DNA"/>
</dbReference>
<feature type="region of interest" description="Disordered" evidence="1">
    <location>
        <begin position="1"/>
        <end position="23"/>
    </location>
</feature>
<proteinExistence type="predicted"/>
<feature type="compositionally biased region" description="Basic and acidic residues" evidence="1">
    <location>
        <begin position="543"/>
        <end position="552"/>
    </location>
</feature>
<accession>A0A0T6AY20</accession>
<name>A0A0T6AY20_9SCAR</name>
<dbReference type="AlphaFoldDB" id="A0A0T6AY20"/>
<dbReference type="Pfam" id="PF00498">
    <property type="entry name" value="FHA"/>
    <property type="match status" value="1"/>
</dbReference>
<dbReference type="OrthoDB" id="433755at2759"/>
<feature type="region of interest" description="Disordered" evidence="1">
    <location>
        <begin position="259"/>
        <end position="280"/>
    </location>
</feature>
<sequence>MDSGESSDAPNTQTEPDKPLFKKPLLIGKVGKFPKKVVKNDIDLKTETVSERNSLETETEKIHEDKVSESKNEDIVEERQLLLPYKEPAWSGLPMLEGRHYKLEVLKLGSIIETIDLMKKPYWVFGRLNKCDILMTHPSISRYHAILQYRSEESDDEPKGFYLYDLSSTYGTFLNKNKLKPRTYIKMYVGHLLRLGLSTRSYILTGPENDTEEESALTITEMKQRREAELIRRKEAEEEAIRKQEEEKETMQKKLEERGIDWGLGEDADEDTDLTENPFAQTTNEELYLDDPKKALRGFMEREGYDLEYDCTEQGIGQFLCKVELPLDDDNGRPIVAEVLHKGKKKGAVIQCALEACRILDRYGLLRQATHESRKRKAKNWEENDFYDSDEDTFLDRTGTIEKKRESRMKTKVPAKSETYQSLLEKEAALRKEINNIENLLQTSGKCSSVAGSSTDEDSLDNYMKELKQMKLDKQATGKLKSDLSKLKQDLANVVKLANIAKPTDLPTLIHEKQKNFTTNKPQRNKLPIFGKRLKVKVQMPERKESINTKIDENEEDEEDREDMEMAPEESVDDAKLNVQDRPKLGNVTSEAQTLQINSKSVDFSRDSETVQENTLSSMAKETNRIHQNDEPKECEDSIFDDTYSELDSEKKKKKNQRRIQHRQEKAEIEKQKGYEEDAAKEDYNMWVPPAGQTGDGRTSLNDKYGY</sequence>
<keyword evidence="4" id="KW-1185">Reference proteome</keyword>
<dbReference type="PROSITE" id="PS50006">
    <property type="entry name" value="FHA_DOMAIN"/>
    <property type="match status" value="1"/>
</dbReference>
<dbReference type="Gene3D" id="2.60.200.20">
    <property type="match status" value="1"/>
</dbReference>
<dbReference type="InterPro" id="IPR050923">
    <property type="entry name" value="Cell_Proc_Reg/RNA_Proc"/>
</dbReference>
<evidence type="ECO:0000256" key="1">
    <source>
        <dbReference type="SAM" id="MobiDB-lite"/>
    </source>
</evidence>
<gene>
    <name evidence="3" type="ORF">AMK59_6439</name>
</gene>
<feature type="compositionally biased region" description="Basic residues" evidence="1">
    <location>
        <begin position="652"/>
        <end position="661"/>
    </location>
</feature>
<comment type="caution">
    <text evidence="3">The sequence shown here is derived from an EMBL/GenBank/DDBJ whole genome shotgun (WGS) entry which is preliminary data.</text>
</comment>
<feature type="compositionally biased region" description="Acidic residues" evidence="1">
    <location>
        <begin position="553"/>
        <end position="572"/>
    </location>
</feature>
<feature type="region of interest" description="Disordered" evidence="1">
    <location>
        <begin position="647"/>
        <end position="707"/>
    </location>
</feature>
<dbReference type="SUPFAM" id="SSF49879">
    <property type="entry name" value="SMAD/FHA domain"/>
    <property type="match status" value="1"/>
</dbReference>
<feature type="compositionally biased region" description="Acidic residues" evidence="1">
    <location>
        <begin position="264"/>
        <end position="274"/>
    </location>
</feature>
<dbReference type="InterPro" id="IPR008984">
    <property type="entry name" value="SMAD_FHA_dom_sf"/>
</dbReference>
<feature type="region of interest" description="Disordered" evidence="1">
    <location>
        <begin position="49"/>
        <end position="70"/>
    </location>
</feature>